<proteinExistence type="predicted"/>
<evidence type="ECO:0008006" key="3">
    <source>
        <dbReference type="Google" id="ProtNLM"/>
    </source>
</evidence>
<organism evidence="1 2">
    <name type="scientific">Adineta steineri</name>
    <dbReference type="NCBI Taxonomy" id="433720"/>
    <lineage>
        <taxon>Eukaryota</taxon>
        <taxon>Metazoa</taxon>
        <taxon>Spiralia</taxon>
        <taxon>Gnathifera</taxon>
        <taxon>Rotifera</taxon>
        <taxon>Eurotatoria</taxon>
        <taxon>Bdelloidea</taxon>
        <taxon>Adinetida</taxon>
        <taxon>Adinetidae</taxon>
        <taxon>Adineta</taxon>
    </lineage>
</organism>
<evidence type="ECO:0000313" key="2">
    <source>
        <dbReference type="Proteomes" id="UP000663845"/>
    </source>
</evidence>
<dbReference type="EMBL" id="CAJNOG010000044">
    <property type="protein sequence ID" value="CAF0833215.1"/>
    <property type="molecule type" value="Genomic_DNA"/>
</dbReference>
<evidence type="ECO:0000313" key="1">
    <source>
        <dbReference type="EMBL" id="CAF0833215.1"/>
    </source>
</evidence>
<accession>A0A813UQE5</accession>
<dbReference type="Proteomes" id="UP000663845">
    <property type="component" value="Unassembled WGS sequence"/>
</dbReference>
<dbReference type="AlphaFoldDB" id="A0A813UQE5"/>
<protein>
    <recommendedName>
        <fullName evidence="3">F-box domain-containing protein</fullName>
    </recommendedName>
</protein>
<sequence>MSEKKSLLIKSCLEDLSAELLMSIFDYLTSIEILISFFNLNKRFCLIIYYYLQSGYRLTQFHLNNTNYLTYKLFHKNILPNLKSTITSLELGSDYYYGQIDYFHQYQLLRLDSLKLHFIDPKNITEILEKFLNYNRLQWFDKINLIMDEEIIGWNEQIPFCVQNIPVRELKITETFVKLYSINYQVPTFSLTPQDNELHQYDVQFNSIKKLTIRDSVKHGCHIPQPLFLLTSNLVELDIDHFYLMQIISIVSQQTQSRILSAFARLRRVTVRQFNERLTEHFFSYFSHIKIFALIFATYQMQVYRTNLPFLNDLLNSIPNLISLKLEHIKRPHEYHAFIEMKENIEGIFSTYYSKNSYWCKWYDDQTQKHNKYATFLFST</sequence>
<comment type="caution">
    <text evidence="1">The sequence shown here is derived from an EMBL/GenBank/DDBJ whole genome shotgun (WGS) entry which is preliminary data.</text>
</comment>
<gene>
    <name evidence="1" type="ORF">JYZ213_LOCUS6952</name>
</gene>
<name>A0A813UQE5_9BILA</name>
<reference evidence="1" key="1">
    <citation type="submission" date="2021-02" db="EMBL/GenBank/DDBJ databases">
        <authorList>
            <person name="Nowell W R."/>
        </authorList>
    </citation>
    <scope>NUCLEOTIDE SEQUENCE</scope>
</reference>